<evidence type="ECO:0000256" key="2">
    <source>
        <dbReference type="ARBA" id="ARBA00037999"/>
    </source>
</evidence>
<comment type="similarity">
    <text evidence="2">Belongs to the DegT/DnrJ/EryC1 family.</text>
</comment>
<dbReference type="EMBL" id="LCCZ01000042">
    <property type="protein sequence ID" value="KKS42496.1"/>
    <property type="molecule type" value="Genomic_DNA"/>
</dbReference>
<dbReference type="PANTHER" id="PTHR30244:SF36">
    <property type="entry name" value="3-OXO-GLUCOSE-6-PHOSPHATE:GLUTAMATE AMINOTRANSFERASE"/>
    <property type="match status" value="1"/>
</dbReference>
<protein>
    <submittedName>
        <fullName evidence="3">DegT/DnrJ/EryC1/StrS aminotransferase</fullName>
    </submittedName>
</protein>
<dbReference type="InterPro" id="IPR000653">
    <property type="entry name" value="DegT/StrS_aminotransferase"/>
</dbReference>
<keyword evidence="1" id="KW-0663">Pyridoxal phosphate</keyword>
<evidence type="ECO:0000313" key="4">
    <source>
        <dbReference type="Proteomes" id="UP000034875"/>
    </source>
</evidence>
<dbReference type="Proteomes" id="UP000034875">
    <property type="component" value="Unassembled WGS sequence"/>
</dbReference>
<dbReference type="Gene3D" id="3.90.1150.10">
    <property type="entry name" value="Aspartate Aminotransferase, domain 1"/>
    <property type="match status" value="1"/>
</dbReference>
<organism evidence="3 4">
    <name type="scientific">candidate division CPR1 bacterium GW2011_GWA2_42_17</name>
    <dbReference type="NCBI Taxonomy" id="1618341"/>
    <lineage>
        <taxon>Bacteria</taxon>
        <taxon>candidate division CPR1</taxon>
    </lineage>
</organism>
<dbReference type="SUPFAM" id="SSF53383">
    <property type="entry name" value="PLP-dependent transferases"/>
    <property type="match status" value="1"/>
</dbReference>
<dbReference type="Gene3D" id="3.40.640.10">
    <property type="entry name" value="Type I PLP-dependent aspartate aminotransferase-like (Major domain)"/>
    <property type="match status" value="1"/>
</dbReference>
<keyword evidence="3" id="KW-0808">Transferase</keyword>
<accession>A0A0G1B842</accession>
<dbReference type="GO" id="GO:0008483">
    <property type="term" value="F:transaminase activity"/>
    <property type="evidence" value="ECO:0007669"/>
    <property type="project" value="UniProtKB-KW"/>
</dbReference>
<dbReference type="GO" id="GO:0000271">
    <property type="term" value="P:polysaccharide biosynthetic process"/>
    <property type="evidence" value="ECO:0007669"/>
    <property type="project" value="TreeGrafter"/>
</dbReference>
<keyword evidence="3" id="KW-0032">Aminotransferase</keyword>
<dbReference type="AlphaFoldDB" id="A0A0G1B842"/>
<dbReference type="InterPro" id="IPR015422">
    <property type="entry name" value="PyrdxlP-dep_Trfase_small"/>
</dbReference>
<gene>
    <name evidence="3" type="ORF">UV05_C0042G0016</name>
</gene>
<feature type="non-terminal residue" evidence="3">
    <location>
        <position position="1"/>
    </location>
</feature>
<comment type="caution">
    <text evidence="3">The sequence shown here is derived from an EMBL/GenBank/DDBJ whole genome shotgun (WGS) entry which is preliminary data.</text>
</comment>
<dbReference type="PANTHER" id="PTHR30244">
    <property type="entry name" value="TRANSAMINASE"/>
    <property type="match status" value="1"/>
</dbReference>
<name>A0A0G1B842_9BACT</name>
<proteinExistence type="inferred from homology"/>
<dbReference type="GO" id="GO:0030170">
    <property type="term" value="F:pyridoxal phosphate binding"/>
    <property type="evidence" value="ECO:0007669"/>
    <property type="project" value="TreeGrafter"/>
</dbReference>
<evidence type="ECO:0000313" key="3">
    <source>
        <dbReference type="EMBL" id="KKS42496.1"/>
    </source>
</evidence>
<reference evidence="3 4" key="1">
    <citation type="journal article" date="2015" name="Nature">
        <title>rRNA introns, odd ribosomes, and small enigmatic genomes across a large radiation of phyla.</title>
        <authorList>
            <person name="Brown C.T."/>
            <person name="Hug L.A."/>
            <person name="Thomas B.C."/>
            <person name="Sharon I."/>
            <person name="Castelle C.J."/>
            <person name="Singh A."/>
            <person name="Wilkins M.J."/>
            <person name="Williams K.H."/>
            <person name="Banfield J.F."/>
        </authorList>
    </citation>
    <scope>NUCLEOTIDE SEQUENCE [LARGE SCALE GENOMIC DNA]</scope>
</reference>
<dbReference type="InterPro" id="IPR015424">
    <property type="entry name" value="PyrdxlP-dep_Trfase"/>
</dbReference>
<dbReference type="Pfam" id="PF01041">
    <property type="entry name" value="DegT_DnrJ_EryC1"/>
    <property type="match status" value="1"/>
</dbReference>
<evidence type="ECO:0000256" key="1">
    <source>
        <dbReference type="ARBA" id="ARBA00022898"/>
    </source>
</evidence>
<sequence>GGALAVNNKKLAEKIGMLRMYGEDRRYHSVEFSAHSRLDEIQSAILRVRIKYLGEELIARQKLVDDYRRELPGEVLIPQKIADGIRHANHLFVIRLKDREKIQSSLKKIGIETAIHYPAPIHLVPAFSFLGYERGDFPVSESASRQVLSLRFSLVVSGDASVGNRFV</sequence>
<dbReference type="InterPro" id="IPR015421">
    <property type="entry name" value="PyrdxlP-dep_Trfase_major"/>
</dbReference>